<dbReference type="CDD" id="cd22231">
    <property type="entry name" value="RHH_NikR_HicB-like"/>
    <property type="match status" value="1"/>
</dbReference>
<proteinExistence type="predicted"/>
<dbReference type="GO" id="GO:0006355">
    <property type="term" value="P:regulation of DNA-templated transcription"/>
    <property type="evidence" value="ECO:0007669"/>
    <property type="project" value="InterPro"/>
</dbReference>
<dbReference type="SUPFAM" id="SSF143100">
    <property type="entry name" value="TTHA1013/TTHA0281-like"/>
    <property type="match status" value="1"/>
</dbReference>
<dbReference type="Proteomes" id="UP000867740">
    <property type="component" value="Unassembled WGS sequence"/>
</dbReference>
<protein>
    <submittedName>
        <fullName evidence="3">Type II toxin-antitoxin system HicB family antitoxin</fullName>
    </submittedName>
</protein>
<gene>
    <name evidence="2" type="ORF">I8531_004893</name>
    <name evidence="3" type="ORF">I8531_005854</name>
</gene>
<accession>A0A8H9PNX5</accession>
<dbReference type="Gene3D" id="3.30.160.250">
    <property type="match status" value="1"/>
</dbReference>
<dbReference type="InterPro" id="IPR031807">
    <property type="entry name" value="HicB-like"/>
</dbReference>
<name>A0A8H9PNX5_KLUIN</name>
<dbReference type="EMBL" id="DACSUM010000060">
    <property type="protein sequence ID" value="HAT3584509.1"/>
    <property type="molecule type" value="Genomic_DNA"/>
</dbReference>
<evidence type="ECO:0000313" key="3">
    <source>
        <dbReference type="EMBL" id="HAT3585415.1"/>
    </source>
</evidence>
<evidence type="ECO:0000259" key="1">
    <source>
        <dbReference type="Pfam" id="PF15919"/>
    </source>
</evidence>
<dbReference type="AlphaFoldDB" id="A0A8H9PNX5"/>
<dbReference type="EMBL" id="DACSUM010000149">
    <property type="protein sequence ID" value="HAT3585415.1"/>
    <property type="molecule type" value="Genomic_DNA"/>
</dbReference>
<dbReference type="Pfam" id="PF15919">
    <property type="entry name" value="HicB_lk_antitox"/>
    <property type="match status" value="1"/>
</dbReference>
<dbReference type="RefSeq" id="WP_047371981.1">
    <property type="nucleotide sequence ID" value="NZ_CABMNU010000005.1"/>
</dbReference>
<evidence type="ECO:0000313" key="4">
    <source>
        <dbReference type="Proteomes" id="UP000867740"/>
    </source>
</evidence>
<reference evidence="3" key="1">
    <citation type="journal article" date="2018" name="Genome Biol.">
        <title>SKESA: strategic k-mer extension for scrupulous assemblies.</title>
        <authorList>
            <person name="Souvorov A."/>
            <person name="Agarwala R."/>
            <person name="Lipman D.J."/>
        </authorList>
    </citation>
    <scope>NUCLEOTIDE SEQUENCE</scope>
    <source>
        <strain evidence="3">CAVp300</strain>
    </source>
</reference>
<dbReference type="Gene3D" id="1.10.1220.10">
    <property type="entry name" value="Met repressor-like"/>
    <property type="match status" value="1"/>
</dbReference>
<dbReference type="InterPro" id="IPR013321">
    <property type="entry name" value="Arc_rbn_hlx_hlx"/>
</dbReference>
<reference evidence="3" key="2">
    <citation type="submission" date="2020-10" db="EMBL/GenBank/DDBJ databases">
        <authorList>
            <consortium name="NCBI Pathogen Detection Project"/>
        </authorList>
    </citation>
    <scope>NUCLEOTIDE SEQUENCE</scope>
    <source>
        <strain evidence="3">CAVp300</strain>
    </source>
</reference>
<dbReference type="GO" id="GO:0043565">
    <property type="term" value="F:sequence-specific DNA binding"/>
    <property type="evidence" value="ECO:0007669"/>
    <property type="project" value="UniProtKB-ARBA"/>
</dbReference>
<feature type="domain" description="HicB-like antitoxin of toxin-antitoxin system" evidence="1">
    <location>
        <begin position="3"/>
        <end position="127"/>
    </location>
</feature>
<sequence>MKFPIYLHQADSGSFSGFVPDITGCYFAGDTIDAAIADAWSAIDAHLDYVTEKGELVPQAQSISVHMNDEDCQGGIWAYVDVDLSKYDSKAVKLNITLPQNLLVKIDTYVERHREYGSRSGFFADLARRELQKSA</sequence>
<comment type="caution">
    <text evidence="3">The sequence shown here is derived from an EMBL/GenBank/DDBJ whole genome shotgun (WGS) entry which is preliminary data.</text>
</comment>
<organism evidence="3 4">
    <name type="scientific">Kluyvera intermedia</name>
    <name type="common">Enterobacter intermedius</name>
    <dbReference type="NCBI Taxonomy" id="61648"/>
    <lineage>
        <taxon>Bacteria</taxon>
        <taxon>Pseudomonadati</taxon>
        <taxon>Pseudomonadota</taxon>
        <taxon>Gammaproteobacteria</taxon>
        <taxon>Enterobacterales</taxon>
        <taxon>Enterobacteriaceae</taxon>
        <taxon>Kluyvera</taxon>
    </lineage>
</organism>
<dbReference type="InterPro" id="IPR035069">
    <property type="entry name" value="TTHA1013/TTHA0281-like"/>
</dbReference>
<evidence type="ECO:0000313" key="2">
    <source>
        <dbReference type="EMBL" id="HAT3584509.1"/>
    </source>
</evidence>